<dbReference type="EMBL" id="DSCQ01000025">
    <property type="protein sequence ID" value="HET20878.1"/>
    <property type="molecule type" value="Genomic_DNA"/>
</dbReference>
<proteinExistence type="predicted"/>
<accession>A0A7C2NM67</accession>
<dbReference type="SUPFAM" id="SSF57783">
    <property type="entry name" value="Zinc beta-ribbon"/>
    <property type="match status" value="1"/>
</dbReference>
<dbReference type="SUPFAM" id="SSF56747">
    <property type="entry name" value="Prim-pol domain"/>
    <property type="match status" value="1"/>
</dbReference>
<gene>
    <name evidence="2" type="ORF">ENN70_01980</name>
</gene>
<evidence type="ECO:0000313" key="2">
    <source>
        <dbReference type="EMBL" id="HET20878.1"/>
    </source>
</evidence>
<comment type="caution">
    <text evidence="2">The sequence shown here is derived from an EMBL/GenBank/DDBJ whole genome shotgun (WGS) entry which is preliminary data.</text>
</comment>
<protein>
    <recommendedName>
        <fullName evidence="1">DNA primase/polymerase bifunctional N-terminal domain-containing protein</fullName>
    </recommendedName>
</protein>
<sequence length="1117" mass="127782">MKPGNNNQSLNYKNLSEFNPHELRELALYLHTRGFNVVPVHYKEPIGSWSPDRRLTREELEKRLESEKLTGIAIVGGQIENEKAKNLIAVLIDVDNPLILQKTQKLAKLLEKTAVWKTGLRCPKCGDKTLEKTENDVLMFRCKNCGEVFTSDEALRGYGALVFVQKEDNIKLTTRRLKAVEILVTNYQLIPPSLHPSGVRYEWVIDLNTITVLSPARFEEIIREVERAVKGEEKEEKKEKELKASQASHKVSYLRKLSDEEIGQIVEKLKPHYKVGERQNIWLYLSGWFAKAGISPVSAAKVLLRLYSENKDDDSLKMRHEALVRSYKKAGIDITPLAGELTQLFGFEPHDVAIEDREEVKGRAGLEELIGGEICEDIARIVETRKRGFRDLSDKKVGKIVGILSEPYTTLAQEGTEKLFSYRLAEWGAVAGISPVLISEILKTLNAGTGSDPKEVIPGIIAGYRGKVDLKELEKVFNTEINLNNLEICLEEFERAPSIFELLLEGFKTPPISHLNKRKAIDTLQELENFFGRGSPSPQDPVIEEVSYDPPYLLFADRKEFEVYILREDVITIAWKGKKQKEKEKIYVKKEPVFYGAPVEVVVYASPLGEITRYRVVWKVSTRPRPIVIGPATIDEIYVRLKLEGLVVKSYRGQDYLNILIEAFCKKKLAEIKTEVEIPGVFLIDGKLQCTVKYARPSSGELEKALLLLNELANEWFGNVRPKFSRMIRWSVISPFIFAIKQSGRWIKLPFIKGDPQAGKSTMAEIAINIWRWNGGEKPGSSINTIPRFGEVIRRTTFPTLINETAPIFGSLNRDLEDVIKNAIDKTVARGRFIRQGVYEEIMAFSPLIFTTNRGLPKEEATRARFFFINVTRGDAPSEERKKEFNEKIRPRIFRELFPVGDFVLDYVMSKFKDGLPHDIADKWEELAIEILERAYEHAGLEAPDWIYDSYEERGEEEFEEELRLRIREFLAKRIDEAFFKGVGRLAGYEVVDSVSSSNVEHEFRVRAVIEKKLIPWLFAKEDSVYIMRGIIEELEKQDIEVAGGLQSLAELFKWEYIPKKSFKVGGKVMNCSVVRVDYSEFKEFVTMGVEKLEELEESEAQEPVAVVEDIDFTRWS</sequence>
<dbReference type="Pfam" id="PF09250">
    <property type="entry name" value="Prim-Pol"/>
    <property type="match status" value="1"/>
</dbReference>
<organism evidence="2">
    <name type="scientific">Archaeoglobus fulgidus</name>
    <dbReference type="NCBI Taxonomy" id="2234"/>
    <lineage>
        <taxon>Archaea</taxon>
        <taxon>Methanobacteriati</taxon>
        <taxon>Methanobacteriota</taxon>
        <taxon>Archaeoglobi</taxon>
        <taxon>Archaeoglobales</taxon>
        <taxon>Archaeoglobaceae</taxon>
        <taxon>Archaeoglobus</taxon>
    </lineage>
</organism>
<evidence type="ECO:0000259" key="1">
    <source>
        <dbReference type="Pfam" id="PF09250"/>
    </source>
</evidence>
<dbReference type="InterPro" id="IPR015330">
    <property type="entry name" value="DNA_primase/pol_bifunc_N"/>
</dbReference>
<dbReference type="AlphaFoldDB" id="A0A7C2NM67"/>
<feature type="domain" description="DNA primase/polymerase bifunctional N-terminal" evidence="1">
    <location>
        <begin position="28"/>
        <end position="206"/>
    </location>
</feature>
<name>A0A7C2NM67_ARCFL</name>
<reference evidence="2" key="1">
    <citation type="journal article" date="2020" name="mSystems">
        <title>Genome- and Community-Level Interaction Insights into Carbon Utilization and Element Cycling Functions of Hydrothermarchaeota in Hydrothermal Sediment.</title>
        <authorList>
            <person name="Zhou Z."/>
            <person name="Liu Y."/>
            <person name="Xu W."/>
            <person name="Pan J."/>
            <person name="Luo Z.H."/>
            <person name="Li M."/>
        </authorList>
    </citation>
    <scope>NUCLEOTIDE SEQUENCE [LARGE SCALE GENOMIC DNA]</scope>
    <source>
        <strain evidence="2">SpSt-12</strain>
    </source>
</reference>